<dbReference type="InterPro" id="IPR048366">
    <property type="entry name" value="TNP-like_GBD"/>
</dbReference>
<accession>A0A8S3S2Z8</accession>
<dbReference type="OrthoDB" id="6141124at2759"/>
<dbReference type="Pfam" id="PF21788">
    <property type="entry name" value="TNP-like_GBD"/>
    <property type="match status" value="1"/>
</dbReference>
<protein>
    <submittedName>
        <fullName evidence="3">Uncharacterized protein</fullName>
    </submittedName>
</protein>
<gene>
    <name evidence="3" type="ORF">MEDL_27306</name>
</gene>
<reference evidence="3" key="1">
    <citation type="submission" date="2021-03" db="EMBL/GenBank/DDBJ databases">
        <authorList>
            <person name="Bekaert M."/>
        </authorList>
    </citation>
    <scope>NUCLEOTIDE SEQUENCE</scope>
</reference>
<dbReference type="AlphaFoldDB" id="A0A8S3S2Z8"/>
<name>A0A8S3S2Z8_MYTED</name>
<feature type="domain" description="Transposable element P transposase-like RNase H" evidence="1">
    <location>
        <begin position="138"/>
        <end position="200"/>
    </location>
</feature>
<organism evidence="3 4">
    <name type="scientific">Mytilus edulis</name>
    <name type="common">Blue mussel</name>
    <dbReference type="NCBI Taxonomy" id="6550"/>
    <lineage>
        <taxon>Eukaryota</taxon>
        <taxon>Metazoa</taxon>
        <taxon>Spiralia</taxon>
        <taxon>Lophotrochozoa</taxon>
        <taxon>Mollusca</taxon>
        <taxon>Bivalvia</taxon>
        <taxon>Autobranchia</taxon>
        <taxon>Pteriomorphia</taxon>
        <taxon>Mytilida</taxon>
        <taxon>Mytiloidea</taxon>
        <taxon>Mytilidae</taxon>
        <taxon>Mytilinae</taxon>
        <taxon>Mytilus</taxon>
    </lineage>
</organism>
<dbReference type="Proteomes" id="UP000683360">
    <property type="component" value="Unassembled WGS sequence"/>
</dbReference>
<feature type="domain" description="Transposable element P transposase-like GTP-binding insertion" evidence="2">
    <location>
        <begin position="204"/>
        <end position="279"/>
    </location>
</feature>
<proteinExistence type="predicted"/>
<keyword evidence="4" id="KW-1185">Reference proteome</keyword>
<evidence type="ECO:0000313" key="3">
    <source>
        <dbReference type="EMBL" id="CAG2213374.1"/>
    </source>
</evidence>
<sequence>MKSNFLKKSLKKYPQLASMTFFCTIPSNLDVSVPFRMSTSGDIRSLNGTEYLTVREWCKNEFITHLPDSTDKAKVIVRCLRDFFTQPGRGGNSIVQYIHNLESTETHDEQGSFFSTLNENSHLSVEELFVKFDKQTSGWCYQNIETMSKNFDQSGKHLENKIGMLIFDEMKIKEGLVWSAETNKLLGFTDIETAEGDEIATNIIQECKRVLPITKLNADAIYLNNFSKMRVNLAVHTLSNAVAKEMEENENEVTKATQKYIKVSSRIFEILNSEEPVKEETDPRITELVQINDCFFQWSTELEHEFILPSEI</sequence>
<evidence type="ECO:0000259" key="2">
    <source>
        <dbReference type="Pfam" id="PF21788"/>
    </source>
</evidence>
<dbReference type="Pfam" id="PF21787">
    <property type="entry name" value="TNP-like_RNaseH_N"/>
    <property type="match status" value="1"/>
</dbReference>
<evidence type="ECO:0000259" key="1">
    <source>
        <dbReference type="Pfam" id="PF21787"/>
    </source>
</evidence>
<comment type="caution">
    <text evidence="3">The sequence shown here is derived from an EMBL/GenBank/DDBJ whole genome shotgun (WGS) entry which is preliminary data.</text>
</comment>
<evidence type="ECO:0000313" key="4">
    <source>
        <dbReference type="Proteomes" id="UP000683360"/>
    </source>
</evidence>
<dbReference type="InterPro" id="IPR048365">
    <property type="entry name" value="TNP-like_RNaseH_N"/>
</dbReference>
<dbReference type="EMBL" id="CAJPWZ010001349">
    <property type="protein sequence ID" value="CAG2213374.1"/>
    <property type="molecule type" value="Genomic_DNA"/>
</dbReference>